<proteinExistence type="predicted"/>
<reference evidence="1" key="1">
    <citation type="submission" date="2023-02" db="EMBL/GenBank/DDBJ databases">
        <title>Kitasatospora phosalacinea NBRC 14362.</title>
        <authorList>
            <person name="Ichikawa N."/>
            <person name="Sato H."/>
            <person name="Tonouchi N."/>
        </authorList>
    </citation>
    <scope>NUCLEOTIDE SEQUENCE</scope>
    <source>
        <strain evidence="1">NBRC 14362</strain>
    </source>
</reference>
<protein>
    <submittedName>
        <fullName evidence="1">Uncharacterized protein</fullName>
    </submittedName>
</protein>
<dbReference type="EMBL" id="BSRX01000062">
    <property type="protein sequence ID" value="GLW58890.1"/>
    <property type="molecule type" value="Genomic_DNA"/>
</dbReference>
<sequence length="329" mass="34621">MWEGGAEADGVWSAAVDAQRRGVACRRPGCGYTRDRLATPAAVREAAVAHLAEHVLRERLPAHLRTCGCRTAGCAWHPGRRGCGGQIALVLFCGLSRRSWYLADACETCADAIPQAARIPQAPDLGASPALAAGPVRRRRRGGEAFTVAGQRLAVRAALARVTVLPPVGAEARLLAVVCALRARRSGLSPLPHGLVRSLRLARPALALAELQDAGWLHYLSRPRGGPAVFIPDLAAHRCGRAGRWALQLLSDPRMACLAPTDRLAALAVLAWAEQPGEPFLVEAEAAARAAGLSLRGFGAAVARARSAGALSTCEALPSGLLTCWPARR</sequence>
<gene>
    <name evidence="1" type="ORF">Kpho01_69000</name>
</gene>
<evidence type="ECO:0000313" key="1">
    <source>
        <dbReference type="EMBL" id="GLW58890.1"/>
    </source>
</evidence>
<accession>A0A9W6UTS1</accession>
<dbReference type="AlphaFoldDB" id="A0A9W6UTS1"/>
<name>A0A9W6UTS1_9ACTN</name>
<evidence type="ECO:0000313" key="2">
    <source>
        <dbReference type="Proteomes" id="UP001165143"/>
    </source>
</evidence>
<comment type="caution">
    <text evidence="1">The sequence shown here is derived from an EMBL/GenBank/DDBJ whole genome shotgun (WGS) entry which is preliminary data.</text>
</comment>
<organism evidence="1 2">
    <name type="scientific">Kitasatospora phosalacinea</name>
    <dbReference type="NCBI Taxonomy" id="2065"/>
    <lineage>
        <taxon>Bacteria</taxon>
        <taxon>Bacillati</taxon>
        <taxon>Actinomycetota</taxon>
        <taxon>Actinomycetes</taxon>
        <taxon>Kitasatosporales</taxon>
        <taxon>Streptomycetaceae</taxon>
        <taxon>Kitasatospora</taxon>
    </lineage>
</organism>
<dbReference type="Proteomes" id="UP001165143">
    <property type="component" value="Unassembled WGS sequence"/>
</dbReference>